<protein>
    <submittedName>
        <fullName evidence="2">CoA-binding protein</fullName>
    </submittedName>
</protein>
<dbReference type="AlphaFoldDB" id="A0A6L5WMJ2"/>
<dbReference type="PANTHER" id="PTHR33303:SF2">
    <property type="entry name" value="COA-BINDING DOMAIN-CONTAINING PROTEIN"/>
    <property type="match status" value="1"/>
</dbReference>
<evidence type="ECO:0000259" key="1">
    <source>
        <dbReference type="SMART" id="SM00881"/>
    </source>
</evidence>
<feature type="domain" description="CoA-binding" evidence="1">
    <location>
        <begin position="7"/>
        <end position="99"/>
    </location>
</feature>
<reference evidence="2 3" key="1">
    <citation type="submission" date="2019-09" db="EMBL/GenBank/DDBJ databases">
        <authorList>
            <person name="Silva M."/>
            <person name="Pereira G."/>
            <person name="Lopes-Da-Costa L."/>
            <person name="Silva E."/>
        </authorList>
    </citation>
    <scope>NUCLEOTIDE SEQUENCE [LARGE SCALE GENOMIC DNA]</scope>
    <source>
        <strain evidence="2 3">FMV-PI01</strain>
    </source>
</reference>
<keyword evidence="3" id="KW-1185">Reference proteome</keyword>
<dbReference type="Proteomes" id="UP000476338">
    <property type="component" value="Unassembled WGS sequence"/>
</dbReference>
<dbReference type="PANTHER" id="PTHR33303">
    <property type="entry name" value="CYTOPLASMIC PROTEIN-RELATED"/>
    <property type="match status" value="1"/>
</dbReference>
<dbReference type="SMART" id="SM00881">
    <property type="entry name" value="CoA_binding"/>
    <property type="match status" value="1"/>
</dbReference>
<accession>A0A6L5WMJ2</accession>
<organism evidence="2 3">
    <name type="scientific">Campylobacter portucalensis</name>
    <dbReference type="NCBI Taxonomy" id="2608384"/>
    <lineage>
        <taxon>Bacteria</taxon>
        <taxon>Pseudomonadati</taxon>
        <taxon>Campylobacterota</taxon>
        <taxon>Epsilonproteobacteria</taxon>
        <taxon>Campylobacterales</taxon>
        <taxon>Campylobacteraceae</taxon>
        <taxon>Campylobacter</taxon>
    </lineage>
</organism>
<evidence type="ECO:0000313" key="3">
    <source>
        <dbReference type="Proteomes" id="UP000476338"/>
    </source>
</evidence>
<dbReference type="EMBL" id="VWSJ01000036">
    <property type="protein sequence ID" value="MSN97053.1"/>
    <property type="molecule type" value="Genomic_DNA"/>
</dbReference>
<gene>
    <name evidence="2" type="ORF">F1B92_07755</name>
</gene>
<reference evidence="2 3" key="2">
    <citation type="submission" date="2020-03" db="EMBL/GenBank/DDBJ databases">
        <title>Campylobacter portucalensis sp. nov., a new species of Campylobacter isolated from the reproductive tract of bulls.</title>
        <authorList>
            <person name="Silva M.F."/>
            <person name="Pereira G."/>
            <person name="Carneiro C."/>
            <person name="Hemphill A."/>
            <person name="Mateus L."/>
            <person name="Lopes-Da-Costa L."/>
            <person name="Silva E."/>
        </authorList>
    </citation>
    <scope>NUCLEOTIDE SEQUENCE [LARGE SCALE GENOMIC DNA]</scope>
    <source>
        <strain evidence="2 3">FMV-PI01</strain>
    </source>
</reference>
<dbReference type="InterPro" id="IPR003781">
    <property type="entry name" value="CoA-bd"/>
</dbReference>
<dbReference type="InterPro" id="IPR036291">
    <property type="entry name" value="NAD(P)-bd_dom_sf"/>
</dbReference>
<dbReference type="SUPFAM" id="SSF51735">
    <property type="entry name" value="NAD(P)-binding Rossmann-fold domains"/>
    <property type="match status" value="1"/>
</dbReference>
<proteinExistence type="predicted"/>
<comment type="caution">
    <text evidence="2">The sequence shown here is derived from an EMBL/GenBank/DDBJ whole genome shotgun (WGS) entry which is preliminary data.</text>
</comment>
<dbReference type="Gene3D" id="3.40.50.720">
    <property type="entry name" value="NAD(P)-binding Rossmann-like Domain"/>
    <property type="match status" value="1"/>
</dbReference>
<name>A0A6L5WMJ2_9BACT</name>
<evidence type="ECO:0000313" key="2">
    <source>
        <dbReference type="EMBL" id="MSN97053.1"/>
    </source>
</evidence>
<dbReference type="Pfam" id="PF13380">
    <property type="entry name" value="CoA_binding_2"/>
    <property type="match status" value="1"/>
</dbReference>
<dbReference type="RefSeq" id="WP_154571302.1">
    <property type="nucleotide sequence ID" value="NZ_VWSJ01000036.1"/>
</dbReference>
<sequence length="137" mass="16032">MTIKEILKFSKNIAVVGLSPDKSKPSHYVSKFMQEKGYKIYPIYPKFDEILNEKVYRNLSEIKDDIDIVLMFRKAEFASEIIDDVINKGAKTFWLQLGIKNEEAKIKALNKGINFIEDKCIMVEYQNIFLKKYINIV</sequence>